<dbReference type="AlphaFoldDB" id="A0A4C1Z0G0"/>
<organism evidence="1 2">
    <name type="scientific">Eumeta variegata</name>
    <name type="common">Bagworm moth</name>
    <name type="synonym">Eumeta japonica</name>
    <dbReference type="NCBI Taxonomy" id="151549"/>
    <lineage>
        <taxon>Eukaryota</taxon>
        <taxon>Metazoa</taxon>
        <taxon>Ecdysozoa</taxon>
        <taxon>Arthropoda</taxon>
        <taxon>Hexapoda</taxon>
        <taxon>Insecta</taxon>
        <taxon>Pterygota</taxon>
        <taxon>Neoptera</taxon>
        <taxon>Endopterygota</taxon>
        <taxon>Lepidoptera</taxon>
        <taxon>Glossata</taxon>
        <taxon>Ditrysia</taxon>
        <taxon>Tineoidea</taxon>
        <taxon>Psychidae</taxon>
        <taxon>Oiketicinae</taxon>
        <taxon>Eumeta</taxon>
    </lineage>
</organism>
<sequence>MENGLSRTKTCKKDHGQKASKLHIFIAKPGLTRNKLMINVWWDRIIHYEFFPPGKTINWDLYCQQLMRLKQTEEKKQSESICRKDVENIVRKYDSARIEEDLHLCRVKPARNDGLSQPIMQACADYLLRNLVAHFLFHDSTPYSSSPAFPSSAIPPLRLIFYSYPRGQQGTKQVLFLNDLDISGIPETKGGNTMHNDTLIGSKPGVSLDGSDIVSEVRIGTPRDYASIATGKAVAGTGEVATITGASMGTGGLGARLLVVRLLQRA</sequence>
<dbReference type="Gene3D" id="3.30.420.10">
    <property type="entry name" value="Ribonuclease H-like superfamily/Ribonuclease H"/>
    <property type="match status" value="1"/>
</dbReference>
<comment type="caution">
    <text evidence="1">The sequence shown here is derived from an EMBL/GenBank/DDBJ whole genome shotgun (WGS) entry which is preliminary data.</text>
</comment>
<reference evidence="1 2" key="1">
    <citation type="journal article" date="2019" name="Commun. Biol.">
        <title>The bagworm genome reveals a unique fibroin gene that provides high tensile strength.</title>
        <authorList>
            <person name="Kono N."/>
            <person name="Nakamura H."/>
            <person name="Ohtoshi R."/>
            <person name="Tomita M."/>
            <person name="Numata K."/>
            <person name="Arakawa K."/>
        </authorList>
    </citation>
    <scope>NUCLEOTIDE SEQUENCE [LARGE SCALE GENOMIC DNA]</scope>
</reference>
<dbReference type="EMBL" id="BGZK01001532">
    <property type="protein sequence ID" value="GBP81818.1"/>
    <property type="molecule type" value="Genomic_DNA"/>
</dbReference>
<evidence type="ECO:0000313" key="2">
    <source>
        <dbReference type="Proteomes" id="UP000299102"/>
    </source>
</evidence>
<proteinExistence type="predicted"/>
<dbReference type="InterPro" id="IPR036397">
    <property type="entry name" value="RNaseH_sf"/>
</dbReference>
<protein>
    <submittedName>
        <fullName evidence="1">Uncharacterized protein</fullName>
    </submittedName>
</protein>
<dbReference type="Pfam" id="PF01359">
    <property type="entry name" value="Transposase_1"/>
    <property type="match status" value="1"/>
</dbReference>
<gene>
    <name evidence="1" type="ORF">EVAR_61046_1</name>
</gene>
<name>A0A4C1Z0G0_EUMVA</name>
<accession>A0A4C1Z0G0</accession>
<dbReference type="OrthoDB" id="8147172at2759"/>
<dbReference type="InterPro" id="IPR001888">
    <property type="entry name" value="Transposase_1"/>
</dbReference>
<keyword evidence="2" id="KW-1185">Reference proteome</keyword>
<evidence type="ECO:0000313" key="1">
    <source>
        <dbReference type="EMBL" id="GBP81818.1"/>
    </source>
</evidence>
<dbReference type="GO" id="GO:0003676">
    <property type="term" value="F:nucleic acid binding"/>
    <property type="evidence" value="ECO:0007669"/>
    <property type="project" value="InterPro"/>
</dbReference>
<dbReference type="Proteomes" id="UP000299102">
    <property type="component" value="Unassembled WGS sequence"/>
</dbReference>